<dbReference type="OrthoDB" id="10258692at2759"/>
<feature type="compositionally biased region" description="Basic and acidic residues" evidence="4">
    <location>
        <begin position="1651"/>
        <end position="1664"/>
    </location>
</feature>
<dbReference type="Proteomes" id="UP000188354">
    <property type="component" value="Chromosome LG11"/>
</dbReference>
<dbReference type="InterPro" id="IPR001005">
    <property type="entry name" value="SANT/Myb"/>
</dbReference>
<evidence type="ECO:0000256" key="1">
    <source>
        <dbReference type="ARBA" id="ARBA00004123"/>
    </source>
</evidence>
<feature type="compositionally biased region" description="Basic and acidic residues" evidence="4">
    <location>
        <begin position="30"/>
        <end position="43"/>
    </location>
</feature>
<keyword evidence="2" id="KW-0539">Nucleus</keyword>
<dbReference type="InterPro" id="IPR017930">
    <property type="entry name" value="Myb_dom"/>
</dbReference>
<feature type="region of interest" description="Disordered" evidence="4">
    <location>
        <begin position="1643"/>
        <end position="1670"/>
    </location>
</feature>
<feature type="compositionally biased region" description="Polar residues" evidence="4">
    <location>
        <begin position="121"/>
        <end position="138"/>
    </location>
</feature>
<organism evidence="8 9">
    <name type="scientific">Lupinus angustifolius</name>
    <name type="common">Narrow-leaved blue lupine</name>
    <dbReference type="NCBI Taxonomy" id="3871"/>
    <lineage>
        <taxon>Eukaryota</taxon>
        <taxon>Viridiplantae</taxon>
        <taxon>Streptophyta</taxon>
        <taxon>Embryophyta</taxon>
        <taxon>Tracheophyta</taxon>
        <taxon>Spermatophyta</taxon>
        <taxon>Magnoliopsida</taxon>
        <taxon>eudicotyledons</taxon>
        <taxon>Gunneridae</taxon>
        <taxon>Pentapetalae</taxon>
        <taxon>rosids</taxon>
        <taxon>fabids</taxon>
        <taxon>Fabales</taxon>
        <taxon>Fabaceae</taxon>
        <taxon>Papilionoideae</taxon>
        <taxon>50 kb inversion clade</taxon>
        <taxon>genistoids sensu lato</taxon>
        <taxon>core genistoids</taxon>
        <taxon>Genisteae</taxon>
        <taxon>Lupinus</taxon>
    </lineage>
</organism>
<name>A0A1J7HIA4_LUPAN</name>
<keyword evidence="9" id="KW-1185">Reference proteome</keyword>
<feature type="domain" description="SANT" evidence="6">
    <location>
        <begin position="794"/>
        <end position="845"/>
    </location>
</feature>
<feature type="domain" description="HTH myb-type" evidence="7">
    <location>
        <begin position="1013"/>
        <end position="1062"/>
    </location>
</feature>
<evidence type="ECO:0008006" key="10">
    <source>
        <dbReference type="Google" id="ProtNLM"/>
    </source>
</evidence>
<reference evidence="8 9" key="1">
    <citation type="journal article" date="2017" name="Plant Biotechnol. J.">
        <title>A comprehensive draft genome sequence for lupin (Lupinus angustifolius), an emerging health food: insights into plant-microbe interactions and legume evolution.</title>
        <authorList>
            <person name="Hane J.K."/>
            <person name="Ming Y."/>
            <person name="Kamphuis L.G."/>
            <person name="Nelson M.N."/>
            <person name="Garg G."/>
            <person name="Atkins C.A."/>
            <person name="Bayer P.E."/>
            <person name="Bravo A."/>
            <person name="Bringans S."/>
            <person name="Cannon S."/>
            <person name="Edwards D."/>
            <person name="Foley R."/>
            <person name="Gao L.L."/>
            <person name="Harrison M.J."/>
            <person name="Huang W."/>
            <person name="Hurgobin B."/>
            <person name="Li S."/>
            <person name="Liu C.W."/>
            <person name="McGrath A."/>
            <person name="Morahan G."/>
            <person name="Murray J."/>
            <person name="Weller J."/>
            <person name="Jian J."/>
            <person name="Singh K.B."/>
        </authorList>
    </citation>
    <scope>NUCLEOTIDE SEQUENCE [LARGE SCALE GENOMIC DNA]</scope>
    <source>
        <strain evidence="9">cv. Tanjil</strain>
        <tissue evidence="8">Whole plant</tissue>
    </source>
</reference>
<feature type="region of interest" description="Disordered" evidence="4">
    <location>
        <begin position="18"/>
        <end position="77"/>
    </location>
</feature>
<dbReference type="Gene3D" id="1.10.10.60">
    <property type="entry name" value="Homeodomain-like"/>
    <property type="match status" value="1"/>
</dbReference>
<dbReference type="CDD" id="cd00167">
    <property type="entry name" value="SANT"/>
    <property type="match status" value="1"/>
</dbReference>
<feature type="compositionally biased region" description="Basic and acidic residues" evidence="4">
    <location>
        <begin position="97"/>
        <end position="120"/>
    </location>
</feature>
<dbReference type="SMART" id="SM00717">
    <property type="entry name" value="SANT"/>
    <property type="match status" value="2"/>
</dbReference>
<dbReference type="STRING" id="3871.A0A1J7HIA4"/>
<dbReference type="Gene3D" id="1.20.58.1880">
    <property type="match status" value="1"/>
</dbReference>
<dbReference type="InterPro" id="IPR009057">
    <property type="entry name" value="Homeodomain-like_sf"/>
</dbReference>
<dbReference type="InterPro" id="IPR017884">
    <property type="entry name" value="SANT_dom"/>
</dbReference>
<evidence type="ECO:0000313" key="8">
    <source>
        <dbReference type="EMBL" id="OIW01461.1"/>
    </source>
</evidence>
<dbReference type="PROSITE" id="PS51294">
    <property type="entry name" value="HTH_MYB"/>
    <property type="match status" value="1"/>
</dbReference>
<feature type="region of interest" description="Disordered" evidence="4">
    <location>
        <begin position="97"/>
        <end position="138"/>
    </location>
</feature>
<dbReference type="SUPFAM" id="SSF46689">
    <property type="entry name" value="Homeodomain-like"/>
    <property type="match status" value="2"/>
</dbReference>
<dbReference type="KEGG" id="lang:109360607"/>
<dbReference type="GO" id="GO:0005634">
    <property type="term" value="C:nucleus"/>
    <property type="evidence" value="ECO:0007669"/>
    <property type="project" value="UniProtKB-SubCell"/>
</dbReference>
<feature type="coiled-coil region" evidence="3">
    <location>
        <begin position="427"/>
        <end position="454"/>
    </location>
</feature>
<protein>
    <recommendedName>
        <fullName evidence="10">SANT domain-containing protein</fullName>
    </recommendedName>
</protein>
<evidence type="ECO:0000259" key="7">
    <source>
        <dbReference type="PROSITE" id="PS51294"/>
    </source>
</evidence>
<dbReference type="Gramene" id="OIW01461">
    <property type="protein sequence ID" value="OIW01461"/>
    <property type="gene ID" value="TanjilG_30935"/>
</dbReference>
<dbReference type="OMA" id="NTWEMNS"/>
<feature type="domain" description="SANT" evidence="6">
    <location>
        <begin position="1011"/>
        <end position="1059"/>
    </location>
</feature>
<proteinExistence type="predicted"/>
<evidence type="ECO:0000259" key="6">
    <source>
        <dbReference type="PROSITE" id="PS51293"/>
    </source>
</evidence>
<feature type="region of interest" description="Disordered" evidence="4">
    <location>
        <begin position="1431"/>
        <end position="1457"/>
    </location>
</feature>
<dbReference type="EMBL" id="CM007371">
    <property type="protein sequence ID" value="OIW01461.1"/>
    <property type="molecule type" value="Genomic_DNA"/>
</dbReference>
<evidence type="ECO:0000256" key="3">
    <source>
        <dbReference type="SAM" id="Coils"/>
    </source>
</evidence>
<feature type="domain" description="Myb-like" evidence="5">
    <location>
        <begin position="1005"/>
        <end position="1055"/>
    </location>
</feature>
<dbReference type="PANTHER" id="PTHR47340">
    <property type="entry name" value="DUPLICATED HOMEODOMAIN-LIKE SUPERFAMILY PROTEIN"/>
    <property type="match status" value="1"/>
</dbReference>
<sequence length="1670" mass="182486">MPPEPIPWDRKDFFKERKHERSESLGSVARWRDSSHHGSRDFNRWGSSNFRRPAGHGKQGGWHVLPEESGRGYAHSRSCDKMLADDNFRPVVSRGDVKYSRSSRENRGSFGQRDWRERSWETSNGSQNLPKRQLDANNDQRSVDDDMLTYSSHPHADFVNTWDHHHVKDRHDKMGDLNGLGTGQKCDRESSLGSIDWKPLKWTRAGSLSSRGSCFSHSSSSRNFRVADSYEGKAELPHKSTAGIELPLGEAAACVTSSAPSEDTDSRKKPRLKWGEGLAKFEKKKVEGPDENSDKDGPILFTSSLEPYNALCPSVVDKSPKVTGFSDCASPATPPFVTRSSSPEGVDDRLFLKASNVDNDVSNLCGSPGPGSQDHLQKFCFNLEKLDNGSLASLGSPLNELLHLDDLSSMDSSLVRSTAMNKLVTWKADISKVLEVIETKIDSLENELKLLKSESGGRFPCPVAASSLLVCYNAKSSDGHFGDSDRVTCPKPVHIVSSDDLNHEKMPLSTNFHGIRGNGKEEDINSPGTATSKFMEPLSLVNAVSLSDVGRNDTCAGDLDASQPTAVQFLVPCTQRQVVSVSACGDSCTSMGGVMDANTGASLCSITEDILYNTIFSSNKECANTAYEVFAKLLPKECGNIEATSGSCSHNGSFIMERFAAKKRFARFRERVITLKFKALHHLWKEDMRILSIRKCRLKSHKKVELGVRTVSSGQKSRSSIHSHFPWPVAAGNHVSLVPKSEIISIARKLLSESQVKVQRNNLMMPALILDQKSKFISSNGLVEDPLAVERERAMINPWTSKETEVFLEKFENYGKDFRKIASFLDHKTTADCVKFYYKNHKSDCFKKIKKRDCGKLGKSFSAKTNLMESDKRWNCKMNAASLDILSAASMMVDSIAGNQKMHSRGLLLRGLGRMKASRIKESIAERSSGFDFLQDERVTVAADVLAGICGSLSSEAISSCTSSVDPLEGNKNVKCLELSPLCQQPEIPDVTQDIDDGTFSDESGEEMDPTDWTDEEKAVFLQAVSSFGKDFAMIAQCVGTRSQDQCKVFFSKARKCLGLDLMHPIPENLGSLLNDHTNGGGSDTDDACVVETGSIIGSDKLGTKTDELHLSVMNTNCDVSYPVQAWNMSTDINESEKVNGAEVHHDHVNMVSDAYVIKGKSKLTDDGNKVGLYSSDASGSVMGQKAIIMSDSTEIGKDKNEMEGAVSELASATNIIVPCHCNSDAEVSSGSHENELEGLRVSSPQCLIDRDNKHEAALNALACSRLSFDVESQSQLSLEKSHIPGLSMESRHVATNSLLQNAATAARCEKAASQDQLSCTCDFQESGDTCCHNSTINGGHQLHNPGELLDHVEAASILQGYSLQVPVKKEVNVDTRCSGSSSELPLLTQKIEQADDHYKTKLESLSDSEKRSTNGDVKLFGKILRIPSSTGKPNLTTKGSEENVTHHPMLSSSSSNLTFVGHNNSDGTSSILKYDHNDHTGHLENVPIMSYGYWDGNRIQTGFSSLPDSAVLLVKYPAAFSNYPAYSAKSEQQSLKTLAKNNEHHINGASTLTTREANGNNGVTDDKMCRNSDGPIVQPLMVDVKHHKDVFSEMHKRNGFEAISRLQRQGRGVINGVGKPGTVVVGGVSDPVAAIKIHYSNSGGHTGSITREDESWGGKEEAGSSRCSV</sequence>
<dbReference type="PANTHER" id="PTHR47340:SF1">
    <property type="entry name" value="DUPLICATED HOMEODOMAIN-LIKE SUPERFAMILY PROTEIN"/>
    <property type="match status" value="1"/>
</dbReference>
<evidence type="ECO:0000256" key="4">
    <source>
        <dbReference type="SAM" id="MobiDB-lite"/>
    </source>
</evidence>
<evidence type="ECO:0000256" key="2">
    <source>
        <dbReference type="ARBA" id="ARBA00023242"/>
    </source>
</evidence>
<evidence type="ECO:0000313" key="9">
    <source>
        <dbReference type="Proteomes" id="UP000188354"/>
    </source>
</evidence>
<evidence type="ECO:0000259" key="5">
    <source>
        <dbReference type="PROSITE" id="PS50090"/>
    </source>
</evidence>
<dbReference type="Pfam" id="PF00249">
    <property type="entry name" value="Myb_DNA-binding"/>
    <property type="match status" value="2"/>
</dbReference>
<comment type="subcellular location">
    <subcellularLocation>
        <location evidence="1">Nucleus</location>
    </subcellularLocation>
</comment>
<keyword evidence="3" id="KW-0175">Coiled coil</keyword>
<dbReference type="PROSITE" id="PS51293">
    <property type="entry name" value="SANT"/>
    <property type="match status" value="2"/>
</dbReference>
<accession>A0A1J7HIA4</accession>
<gene>
    <name evidence="8" type="ORF">TanjilG_30935</name>
</gene>
<dbReference type="PROSITE" id="PS50090">
    <property type="entry name" value="MYB_LIKE"/>
    <property type="match status" value="1"/>
</dbReference>